<dbReference type="OrthoDB" id="3549294at2759"/>
<accession>A0A8H5Z7B9</accession>
<dbReference type="EMBL" id="JAAOAN010000045">
    <property type="protein sequence ID" value="KAF5724135.1"/>
    <property type="molecule type" value="Genomic_DNA"/>
</dbReference>
<keyword evidence="2" id="KW-1185">Reference proteome</keyword>
<evidence type="ECO:0000313" key="2">
    <source>
        <dbReference type="Proteomes" id="UP000544331"/>
    </source>
</evidence>
<name>A0A8H5Z7B9_9HYPO</name>
<protein>
    <submittedName>
        <fullName evidence="1">Uncharacterized protein</fullName>
    </submittedName>
</protein>
<evidence type="ECO:0000313" key="1">
    <source>
        <dbReference type="EMBL" id="KAF5724135.1"/>
    </source>
</evidence>
<comment type="caution">
    <text evidence="1">The sequence shown here is derived from an EMBL/GenBank/DDBJ whole genome shotgun (WGS) entry which is preliminary data.</text>
</comment>
<dbReference type="AlphaFoldDB" id="A0A8H5Z7B9"/>
<organism evidence="1 2">
    <name type="scientific">Fusarium mundagurra</name>
    <dbReference type="NCBI Taxonomy" id="1567541"/>
    <lineage>
        <taxon>Eukaryota</taxon>
        <taxon>Fungi</taxon>
        <taxon>Dikarya</taxon>
        <taxon>Ascomycota</taxon>
        <taxon>Pezizomycotina</taxon>
        <taxon>Sordariomycetes</taxon>
        <taxon>Hypocreomycetidae</taxon>
        <taxon>Hypocreales</taxon>
        <taxon>Nectriaceae</taxon>
        <taxon>Fusarium</taxon>
        <taxon>Fusarium fujikuroi species complex</taxon>
    </lineage>
</organism>
<gene>
    <name evidence="1" type="ORF">FMUND_1119</name>
</gene>
<sequence length="157" mass="17265">MCYSNDKPAVPGNKHRSDEQKLTVDIGYAFEEEFRPICSASPAVEVARSEPAVKQTGVEFLSRSASVYNLEGQVPLALAMALALPLHNETSSMVKLPRPFLIGQDVQVVSPSSVDQEYDNLPRYMTLSSNAVFPRRRFGQSSGNFGWSATWLVLGVI</sequence>
<proteinExistence type="predicted"/>
<reference evidence="1 2" key="1">
    <citation type="submission" date="2020-05" db="EMBL/GenBank/DDBJ databases">
        <title>Identification and distribution of gene clusters putatively required for synthesis of sphingolipid metabolism inhibitors in phylogenetically diverse species of the filamentous fungus Fusarium.</title>
        <authorList>
            <person name="Kim H.-S."/>
            <person name="Busman M."/>
            <person name="Brown D.W."/>
            <person name="Divon H."/>
            <person name="Uhlig S."/>
            <person name="Proctor R.H."/>
        </authorList>
    </citation>
    <scope>NUCLEOTIDE SEQUENCE [LARGE SCALE GENOMIC DNA]</scope>
    <source>
        <strain evidence="1 2">NRRL 66235</strain>
    </source>
</reference>
<dbReference type="Proteomes" id="UP000544331">
    <property type="component" value="Unassembled WGS sequence"/>
</dbReference>